<evidence type="ECO:0000313" key="1">
    <source>
        <dbReference type="EMBL" id="CAA7062238.1"/>
    </source>
</evidence>
<dbReference type="EMBL" id="CACVBM020001928">
    <property type="protein sequence ID" value="CAA7062238.1"/>
    <property type="molecule type" value="Genomic_DNA"/>
</dbReference>
<proteinExistence type="predicted"/>
<evidence type="ECO:0000313" key="2">
    <source>
        <dbReference type="Proteomes" id="UP000467841"/>
    </source>
</evidence>
<dbReference type="OrthoDB" id="1108112at2759"/>
<dbReference type="Proteomes" id="UP000467841">
    <property type="component" value="Unassembled WGS sequence"/>
</dbReference>
<gene>
    <name evidence="1" type="ORF">MERR_LOCUS49474</name>
</gene>
<organism evidence="1 2">
    <name type="scientific">Microthlaspi erraticum</name>
    <dbReference type="NCBI Taxonomy" id="1685480"/>
    <lineage>
        <taxon>Eukaryota</taxon>
        <taxon>Viridiplantae</taxon>
        <taxon>Streptophyta</taxon>
        <taxon>Embryophyta</taxon>
        <taxon>Tracheophyta</taxon>
        <taxon>Spermatophyta</taxon>
        <taxon>Magnoliopsida</taxon>
        <taxon>eudicotyledons</taxon>
        <taxon>Gunneridae</taxon>
        <taxon>Pentapetalae</taxon>
        <taxon>rosids</taxon>
        <taxon>malvids</taxon>
        <taxon>Brassicales</taxon>
        <taxon>Brassicaceae</taxon>
        <taxon>Coluteocarpeae</taxon>
        <taxon>Microthlaspi</taxon>
    </lineage>
</organism>
<name>A0A6D2KYV9_9BRAS</name>
<sequence length="136" mass="15554">MVSSKIVKREYPPRMYPAGKSPLQNKSMNHCCSLPDIGKRQRKDKKLSAITSFLGEDIYNDIRDNSQLGVLLKLASRLKCDAFDPEDKWNVDHTGFWGELKMNPEEGPTWEELVRIMPHSGLMRRRSGLVCCLSCL</sequence>
<reference evidence="1" key="1">
    <citation type="submission" date="2020-01" db="EMBL/GenBank/DDBJ databases">
        <authorList>
            <person name="Mishra B."/>
        </authorList>
    </citation>
    <scope>NUCLEOTIDE SEQUENCE [LARGE SCALE GENOMIC DNA]</scope>
</reference>
<comment type="caution">
    <text evidence="1">The sequence shown here is derived from an EMBL/GenBank/DDBJ whole genome shotgun (WGS) entry which is preliminary data.</text>
</comment>
<dbReference type="AlphaFoldDB" id="A0A6D2KYV9"/>
<keyword evidence="2" id="KW-1185">Reference proteome</keyword>
<protein>
    <submittedName>
        <fullName evidence="1">Uncharacterized protein</fullName>
    </submittedName>
</protein>
<accession>A0A6D2KYV9</accession>